<protein>
    <submittedName>
        <fullName evidence="1">Uncharacterized protein</fullName>
    </submittedName>
</protein>
<gene>
    <name evidence="1" type="ORF">BLNAU_4046</name>
</gene>
<organism evidence="1 2">
    <name type="scientific">Blattamonas nauphoetae</name>
    <dbReference type="NCBI Taxonomy" id="2049346"/>
    <lineage>
        <taxon>Eukaryota</taxon>
        <taxon>Metamonada</taxon>
        <taxon>Preaxostyla</taxon>
        <taxon>Oxymonadida</taxon>
        <taxon>Blattamonas</taxon>
    </lineage>
</organism>
<proteinExistence type="predicted"/>
<dbReference type="Proteomes" id="UP001281761">
    <property type="component" value="Unassembled WGS sequence"/>
</dbReference>
<accession>A0ABQ9YB65</accession>
<reference evidence="1 2" key="1">
    <citation type="journal article" date="2022" name="bioRxiv">
        <title>Genomics of Preaxostyla Flagellates Illuminates Evolutionary Transitions and the Path Towards Mitochondrial Loss.</title>
        <authorList>
            <person name="Novak L.V.F."/>
            <person name="Treitli S.C."/>
            <person name="Pyrih J."/>
            <person name="Halakuc P."/>
            <person name="Pipaliya S.V."/>
            <person name="Vacek V."/>
            <person name="Brzon O."/>
            <person name="Soukal P."/>
            <person name="Eme L."/>
            <person name="Dacks J.B."/>
            <person name="Karnkowska A."/>
            <person name="Elias M."/>
            <person name="Hampl V."/>
        </authorList>
    </citation>
    <scope>NUCLEOTIDE SEQUENCE [LARGE SCALE GENOMIC DNA]</scope>
    <source>
        <strain evidence="1">NAU3</strain>
        <tissue evidence="1">Gut</tissue>
    </source>
</reference>
<dbReference type="EMBL" id="JARBJD010000019">
    <property type="protein sequence ID" value="KAK2960959.1"/>
    <property type="molecule type" value="Genomic_DNA"/>
</dbReference>
<sequence length="145" mass="16294">MMEKNVRNSVRDGELKVVDDSEKGTLNSLLLCQKTKITAGSGRRVGQYNGFSLIKAILMPQLILTLNPQSLSFDKAVDTHTGLVQIITDCFWHSTPSGLALHGIEGRDDQRTVREPIFDRRWEGLNLKKGIRADPNGYTQIQKDR</sequence>
<name>A0ABQ9YB65_9EUKA</name>
<evidence type="ECO:0000313" key="2">
    <source>
        <dbReference type="Proteomes" id="UP001281761"/>
    </source>
</evidence>
<comment type="caution">
    <text evidence="1">The sequence shown here is derived from an EMBL/GenBank/DDBJ whole genome shotgun (WGS) entry which is preliminary data.</text>
</comment>
<evidence type="ECO:0000313" key="1">
    <source>
        <dbReference type="EMBL" id="KAK2960959.1"/>
    </source>
</evidence>
<keyword evidence="2" id="KW-1185">Reference proteome</keyword>